<accession>A0ABV8KBS1</accession>
<evidence type="ECO:0000313" key="1">
    <source>
        <dbReference type="EMBL" id="MFC4103449.1"/>
    </source>
</evidence>
<evidence type="ECO:0000313" key="2">
    <source>
        <dbReference type="Proteomes" id="UP001595715"/>
    </source>
</evidence>
<keyword evidence="2" id="KW-1185">Reference proteome</keyword>
<gene>
    <name evidence="1" type="ORF">ACFOZ8_27915</name>
</gene>
<name>A0ABV8KBS1_9BACL</name>
<dbReference type="Proteomes" id="UP001595715">
    <property type="component" value="Unassembled WGS sequence"/>
</dbReference>
<reference evidence="2" key="1">
    <citation type="journal article" date="2019" name="Int. J. Syst. Evol. Microbiol.">
        <title>The Global Catalogue of Microorganisms (GCM) 10K type strain sequencing project: providing services to taxonomists for standard genome sequencing and annotation.</title>
        <authorList>
            <consortium name="The Broad Institute Genomics Platform"/>
            <consortium name="The Broad Institute Genome Sequencing Center for Infectious Disease"/>
            <person name="Wu L."/>
            <person name="Ma J."/>
        </authorList>
    </citation>
    <scope>NUCLEOTIDE SEQUENCE [LARGE SCALE GENOMIC DNA]</scope>
    <source>
        <strain evidence="2">IBRC-M 10987</strain>
    </source>
</reference>
<dbReference type="EMBL" id="JBHSAM010000036">
    <property type="protein sequence ID" value="MFC4103449.1"/>
    <property type="molecule type" value="Genomic_DNA"/>
</dbReference>
<dbReference type="RefSeq" id="WP_377722047.1">
    <property type="nucleotide sequence ID" value="NZ_JBHSAM010000036.1"/>
</dbReference>
<sequence length="346" mass="38238">MKIGQARAAAEEWVHLHASKTAGFAGAYYSGSTVGRPDDEELPSASDVDIVIVIEAEQPPMKPGKFRYRETLLEATYLAASQLASADQVLASYHLAGSFRTDAIIADPTGRLGVLQTEVARRFHDYGTVRMRCQEAHDRVHNGLRAIDADAPLHDLATSWLFPTGIMAHIPLVAALRNPTVRLRYAAAREALADYGCEAMYDKLLTQLGCAGWSPDQTMRHLRQLEQTFDAAAEAAKTPFFFSSDIAEAAKPIVIDGSIALIRAGMHREAVFWIAATFARCHKIMAADAERELQETHLPAFRSLLADLGLHDKSDFLTRAEQSLRTLPELWEAVETMLLTNPEIRR</sequence>
<organism evidence="1 2">
    <name type="scientific">Paenibacillus xanthanilyticus</name>
    <dbReference type="NCBI Taxonomy" id="1783531"/>
    <lineage>
        <taxon>Bacteria</taxon>
        <taxon>Bacillati</taxon>
        <taxon>Bacillota</taxon>
        <taxon>Bacilli</taxon>
        <taxon>Bacillales</taxon>
        <taxon>Paenibacillaceae</taxon>
        <taxon>Paenibacillus</taxon>
    </lineage>
</organism>
<comment type="caution">
    <text evidence="1">The sequence shown here is derived from an EMBL/GenBank/DDBJ whole genome shotgun (WGS) entry which is preliminary data.</text>
</comment>
<evidence type="ECO:0008006" key="3">
    <source>
        <dbReference type="Google" id="ProtNLM"/>
    </source>
</evidence>
<protein>
    <recommendedName>
        <fullName evidence="3">Polymerase nucleotidyl transferase domain-containing protein</fullName>
    </recommendedName>
</protein>
<proteinExistence type="predicted"/>